<comment type="caution">
    <text evidence="1">The sequence shown here is derived from an EMBL/GenBank/DDBJ whole genome shotgun (WGS) entry which is preliminary data.</text>
</comment>
<organism evidence="1 2">
    <name type="scientific">Lactobacillus hamsteri DSM 5661 = JCM 6256</name>
    <dbReference type="NCBI Taxonomy" id="1423754"/>
    <lineage>
        <taxon>Bacteria</taxon>
        <taxon>Bacillati</taxon>
        <taxon>Bacillota</taxon>
        <taxon>Bacilli</taxon>
        <taxon>Lactobacillales</taxon>
        <taxon>Lactobacillaceae</taxon>
        <taxon>Lactobacillus</taxon>
    </lineage>
</organism>
<keyword evidence="2" id="KW-1185">Reference proteome</keyword>
<dbReference type="Gene3D" id="3.40.50.1000">
    <property type="entry name" value="HAD superfamily/HAD-like"/>
    <property type="match status" value="1"/>
</dbReference>
<dbReference type="PANTHER" id="PTHR10000">
    <property type="entry name" value="PHOSPHOSERINE PHOSPHATASE"/>
    <property type="match status" value="1"/>
</dbReference>
<dbReference type="NCBIfam" id="TIGR01484">
    <property type="entry name" value="HAD-SF-IIB"/>
    <property type="match status" value="1"/>
</dbReference>
<dbReference type="GO" id="GO:0005829">
    <property type="term" value="C:cytosol"/>
    <property type="evidence" value="ECO:0007669"/>
    <property type="project" value="TreeGrafter"/>
</dbReference>
<dbReference type="CDD" id="cd07516">
    <property type="entry name" value="HAD_Pase"/>
    <property type="match status" value="1"/>
</dbReference>
<dbReference type="SFLD" id="SFLDG01140">
    <property type="entry name" value="C2.B:_Phosphomannomutase_and_P"/>
    <property type="match status" value="1"/>
</dbReference>
<proteinExistence type="predicted"/>
<keyword evidence="1" id="KW-0378">Hydrolase</keyword>
<dbReference type="InterPro" id="IPR000150">
    <property type="entry name" value="Cof"/>
</dbReference>
<dbReference type="OrthoDB" id="9790031at2"/>
<dbReference type="SFLD" id="SFLDS00003">
    <property type="entry name" value="Haloacid_Dehalogenase"/>
    <property type="match status" value="1"/>
</dbReference>
<dbReference type="InterPro" id="IPR006379">
    <property type="entry name" value="HAD-SF_hydro_IIB"/>
</dbReference>
<reference evidence="1 2" key="1">
    <citation type="journal article" date="2015" name="Genome Announc.">
        <title>Expanding the biotechnology potential of lactobacilli through comparative genomics of 213 strains and associated genera.</title>
        <authorList>
            <person name="Sun Z."/>
            <person name="Harris H.M."/>
            <person name="McCann A."/>
            <person name="Guo C."/>
            <person name="Argimon S."/>
            <person name="Zhang W."/>
            <person name="Yang X."/>
            <person name="Jeffery I.B."/>
            <person name="Cooney J.C."/>
            <person name="Kagawa T.F."/>
            <person name="Liu W."/>
            <person name="Song Y."/>
            <person name="Salvetti E."/>
            <person name="Wrobel A."/>
            <person name="Rasinkangas P."/>
            <person name="Parkhill J."/>
            <person name="Rea M.C."/>
            <person name="O'Sullivan O."/>
            <person name="Ritari J."/>
            <person name="Douillard F.P."/>
            <person name="Paul Ross R."/>
            <person name="Yang R."/>
            <person name="Briner A.E."/>
            <person name="Felis G.E."/>
            <person name="de Vos W.M."/>
            <person name="Barrangou R."/>
            <person name="Klaenhammer T.R."/>
            <person name="Caufield P.W."/>
            <person name="Cui Y."/>
            <person name="Zhang H."/>
            <person name="O'Toole P.W."/>
        </authorList>
    </citation>
    <scope>NUCLEOTIDE SEQUENCE [LARGE SCALE GENOMIC DNA]</scope>
    <source>
        <strain evidence="1 2">DSM 5661</strain>
    </source>
</reference>
<name>A0A0R1Y623_9LACO</name>
<dbReference type="EMBL" id="AZGI01000081">
    <property type="protein sequence ID" value="KRM37485.1"/>
    <property type="molecule type" value="Genomic_DNA"/>
</dbReference>
<dbReference type="AlphaFoldDB" id="A0A0R1Y623"/>
<evidence type="ECO:0000313" key="1">
    <source>
        <dbReference type="EMBL" id="KRM37485.1"/>
    </source>
</evidence>
<dbReference type="GO" id="GO:0000287">
    <property type="term" value="F:magnesium ion binding"/>
    <property type="evidence" value="ECO:0007669"/>
    <property type="project" value="TreeGrafter"/>
</dbReference>
<dbReference type="GO" id="GO:0016791">
    <property type="term" value="F:phosphatase activity"/>
    <property type="evidence" value="ECO:0007669"/>
    <property type="project" value="TreeGrafter"/>
</dbReference>
<dbReference type="RefSeq" id="WP_025081163.1">
    <property type="nucleotide sequence ID" value="NZ_AZGI01000081.1"/>
</dbReference>
<dbReference type="eggNOG" id="COG0561">
    <property type="taxonomic scope" value="Bacteria"/>
</dbReference>
<dbReference type="PROSITE" id="PS01229">
    <property type="entry name" value="COF_2"/>
    <property type="match status" value="1"/>
</dbReference>
<dbReference type="Gene3D" id="3.30.1240.10">
    <property type="match status" value="1"/>
</dbReference>
<dbReference type="PANTHER" id="PTHR10000:SF8">
    <property type="entry name" value="HAD SUPERFAMILY HYDROLASE-LIKE, TYPE 3"/>
    <property type="match status" value="1"/>
</dbReference>
<accession>A0A0R1Y623</accession>
<dbReference type="Pfam" id="PF08282">
    <property type="entry name" value="Hydrolase_3"/>
    <property type="match status" value="1"/>
</dbReference>
<dbReference type="NCBIfam" id="TIGR00099">
    <property type="entry name" value="Cof-subfamily"/>
    <property type="match status" value="1"/>
</dbReference>
<dbReference type="PATRIC" id="fig|1423754.3.peg.143"/>
<dbReference type="Proteomes" id="UP000051223">
    <property type="component" value="Unassembled WGS sequence"/>
</dbReference>
<dbReference type="InterPro" id="IPR036412">
    <property type="entry name" value="HAD-like_sf"/>
</dbReference>
<protein>
    <submittedName>
        <fullName evidence="1">HAD family hydrolase</fullName>
    </submittedName>
</protein>
<dbReference type="InterPro" id="IPR023214">
    <property type="entry name" value="HAD_sf"/>
</dbReference>
<evidence type="ECO:0000313" key="2">
    <source>
        <dbReference type="Proteomes" id="UP000051223"/>
    </source>
</evidence>
<dbReference type="STRING" id="1423754.FC39_GL000134"/>
<dbReference type="SUPFAM" id="SSF56784">
    <property type="entry name" value="HAD-like"/>
    <property type="match status" value="1"/>
</dbReference>
<gene>
    <name evidence="1" type="ORF">FC39_GL000134</name>
</gene>
<dbReference type="SFLD" id="SFLDG01144">
    <property type="entry name" value="C2.B.4:_PGP_Like"/>
    <property type="match status" value="1"/>
</dbReference>
<sequence>MKSLIFTDIDGTLINDQHVVTPKTKEAIKKRIEAGDLFIPVSARMPEAINVVADTISSNYPMIAYNGAMLLDENNEIIESHSFPVDDILEIISLVTQKYPNVAWNVYAGHQWFSPKMPGNIQEEQIVKVTSTKANISDIEKLPSCHKALLIGDAKEIDALQTQLREEFPDLSIVKSNATLLEIMAKGINKGKALLAMKNHYGVPLENTWAFGDNFNDEQMLQEAGNSVAMGNAPDEVKKSAKIITKTNNEDGIAEVLNKYFD</sequence>